<protein>
    <submittedName>
        <fullName evidence="1">Uncharacterized protein</fullName>
    </submittedName>
</protein>
<dbReference type="AlphaFoldDB" id="A0A2K2BHM2"/>
<sequence length="131" mass="14705">MASNYCRNEQLSVPNRGGWWVEILGHLDGVNAWLRKESYENKTLWKQKLRTRGGAVQLTIITNFHLRTSNGESYRRHAGGSCAIKQEVRHDLITIVIKPGPAWWVEPGAGPVRVCQKTGRCNDPAKPGRAS</sequence>
<accession>A0A2K2BHM2</accession>
<dbReference type="Proteomes" id="UP000006729">
    <property type="component" value="Chromosome 2"/>
</dbReference>
<proteinExistence type="predicted"/>
<organism evidence="1 2">
    <name type="scientific">Populus trichocarpa</name>
    <name type="common">Western balsam poplar</name>
    <name type="synonym">Populus balsamifera subsp. trichocarpa</name>
    <dbReference type="NCBI Taxonomy" id="3694"/>
    <lineage>
        <taxon>Eukaryota</taxon>
        <taxon>Viridiplantae</taxon>
        <taxon>Streptophyta</taxon>
        <taxon>Embryophyta</taxon>
        <taxon>Tracheophyta</taxon>
        <taxon>Spermatophyta</taxon>
        <taxon>Magnoliopsida</taxon>
        <taxon>eudicotyledons</taxon>
        <taxon>Gunneridae</taxon>
        <taxon>Pentapetalae</taxon>
        <taxon>rosids</taxon>
        <taxon>fabids</taxon>
        <taxon>Malpighiales</taxon>
        <taxon>Salicaceae</taxon>
        <taxon>Saliceae</taxon>
        <taxon>Populus</taxon>
    </lineage>
</organism>
<evidence type="ECO:0000313" key="2">
    <source>
        <dbReference type="Proteomes" id="UP000006729"/>
    </source>
</evidence>
<dbReference type="EMBL" id="CM009291">
    <property type="protein sequence ID" value="PNT49272.1"/>
    <property type="molecule type" value="Genomic_DNA"/>
</dbReference>
<name>A0A2K2BHM2_POPTR</name>
<dbReference type="InParanoid" id="A0A2K2BHM2"/>
<gene>
    <name evidence="1" type="ORF">POPTR_002G120300</name>
</gene>
<keyword evidence="2" id="KW-1185">Reference proteome</keyword>
<evidence type="ECO:0000313" key="1">
    <source>
        <dbReference type="EMBL" id="PNT49272.1"/>
    </source>
</evidence>
<reference evidence="1 2" key="1">
    <citation type="journal article" date="2006" name="Science">
        <title>The genome of black cottonwood, Populus trichocarpa (Torr. &amp; Gray).</title>
        <authorList>
            <person name="Tuskan G.A."/>
            <person name="Difazio S."/>
            <person name="Jansson S."/>
            <person name="Bohlmann J."/>
            <person name="Grigoriev I."/>
            <person name="Hellsten U."/>
            <person name="Putnam N."/>
            <person name="Ralph S."/>
            <person name="Rombauts S."/>
            <person name="Salamov A."/>
            <person name="Schein J."/>
            <person name="Sterck L."/>
            <person name="Aerts A."/>
            <person name="Bhalerao R.R."/>
            <person name="Bhalerao R.P."/>
            <person name="Blaudez D."/>
            <person name="Boerjan W."/>
            <person name="Brun A."/>
            <person name="Brunner A."/>
            <person name="Busov V."/>
            <person name="Campbell M."/>
            <person name="Carlson J."/>
            <person name="Chalot M."/>
            <person name="Chapman J."/>
            <person name="Chen G.L."/>
            <person name="Cooper D."/>
            <person name="Coutinho P.M."/>
            <person name="Couturier J."/>
            <person name="Covert S."/>
            <person name="Cronk Q."/>
            <person name="Cunningham R."/>
            <person name="Davis J."/>
            <person name="Degroeve S."/>
            <person name="Dejardin A."/>
            <person name="Depamphilis C."/>
            <person name="Detter J."/>
            <person name="Dirks B."/>
            <person name="Dubchak I."/>
            <person name="Duplessis S."/>
            <person name="Ehlting J."/>
            <person name="Ellis B."/>
            <person name="Gendler K."/>
            <person name="Goodstein D."/>
            <person name="Gribskov M."/>
            <person name="Grimwood J."/>
            <person name="Groover A."/>
            <person name="Gunter L."/>
            <person name="Hamberger B."/>
            <person name="Heinze B."/>
            <person name="Helariutta Y."/>
            <person name="Henrissat B."/>
            <person name="Holligan D."/>
            <person name="Holt R."/>
            <person name="Huang W."/>
            <person name="Islam-Faridi N."/>
            <person name="Jones S."/>
            <person name="Jones-Rhoades M."/>
            <person name="Jorgensen R."/>
            <person name="Joshi C."/>
            <person name="Kangasjarvi J."/>
            <person name="Karlsson J."/>
            <person name="Kelleher C."/>
            <person name="Kirkpatrick R."/>
            <person name="Kirst M."/>
            <person name="Kohler A."/>
            <person name="Kalluri U."/>
            <person name="Larimer F."/>
            <person name="Leebens-Mack J."/>
            <person name="Leple J.C."/>
            <person name="Locascio P."/>
            <person name="Lou Y."/>
            <person name="Lucas S."/>
            <person name="Martin F."/>
            <person name="Montanini B."/>
            <person name="Napoli C."/>
            <person name="Nelson D.R."/>
            <person name="Nelson C."/>
            <person name="Nieminen K."/>
            <person name="Nilsson O."/>
            <person name="Pereda V."/>
            <person name="Peter G."/>
            <person name="Philippe R."/>
            <person name="Pilate G."/>
            <person name="Poliakov A."/>
            <person name="Razumovskaya J."/>
            <person name="Richardson P."/>
            <person name="Rinaldi C."/>
            <person name="Ritland K."/>
            <person name="Rouze P."/>
            <person name="Ryaboy D."/>
            <person name="Schmutz J."/>
            <person name="Schrader J."/>
            <person name="Segerman B."/>
            <person name="Shin H."/>
            <person name="Siddiqui A."/>
            <person name="Sterky F."/>
            <person name="Terry A."/>
            <person name="Tsai C.J."/>
            <person name="Uberbacher E."/>
            <person name="Unneberg P."/>
            <person name="Vahala J."/>
            <person name="Wall K."/>
            <person name="Wessler S."/>
            <person name="Yang G."/>
            <person name="Yin T."/>
            <person name="Douglas C."/>
            <person name="Marra M."/>
            <person name="Sandberg G."/>
            <person name="Van de Peer Y."/>
            <person name="Rokhsar D."/>
        </authorList>
    </citation>
    <scope>NUCLEOTIDE SEQUENCE [LARGE SCALE GENOMIC DNA]</scope>
    <source>
        <strain evidence="2">cv. Nisqually</strain>
    </source>
</reference>